<dbReference type="InterPro" id="IPR045081">
    <property type="entry name" value="AN32"/>
</dbReference>
<proteinExistence type="inferred from homology"/>
<protein>
    <submittedName>
        <fullName evidence="4">Uncharacterized protein</fullName>
    </submittedName>
</protein>
<gene>
    <name evidence="4" type="ORF">SLEP1_g37105</name>
</gene>
<keyword evidence="1" id="KW-0433">Leucine-rich repeat</keyword>
<name>A0AAV5KU00_9ROSI</name>
<dbReference type="InterPro" id="IPR032675">
    <property type="entry name" value="LRR_dom_sf"/>
</dbReference>
<dbReference type="PROSITE" id="PS51450">
    <property type="entry name" value="LRR"/>
    <property type="match status" value="1"/>
</dbReference>
<dbReference type="EMBL" id="BPVZ01000078">
    <property type="protein sequence ID" value="GKV28003.1"/>
    <property type="molecule type" value="Genomic_DNA"/>
</dbReference>
<keyword evidence="2" id="KW-0677">Repeat</keyword>
<comment type="caution">
    <text evidence="4">The sequence shown here is derived from an EMBL/GenBank/DDBJ whole genome shotgun (WGS) entry which is preliminary data.</text>
</comment>
<accession>A0AAV5KU00</accession>
<evidence type="ECO:0000256" key="2">
    <source>
        <dbReference type="ARBA" id="ARBA00022737"/>
    </source>
</evidence>
<reference evidence="4 5" key="1">
    <citation type="journal article" date="2021" name="Commun. Biol.">
        <title>The genome of Shorea leprosula (Dipterocarpaceae) highlights the ecological relevance of drought in aseasonal tropical rainforests.</title>
        <authorList>
            <person name="Ng K.K.S."/>
            <person name="Kobayashi M.J."/>
            <person name="Fawcett J.A."/>
            <person name="Hatakeyama M."/>
            <person name="Paape T."/>
            <person name="Ng C.H."/>
            <person name="Ang C.C."/>
            <person name="Tnah L.H."/>
            <person name="Lee C.T."/>
            <person name="Nishiyama T."/>
            <person name="Sese J."/>
            <person name="O'Brien M.J."/>
            <person name="Copetti D."/>
            <person name="Mohd Noor M.I."/>
            <person name="Ong R.C."/>
            <person name="Putra M."/>
            <person name="Sireger I.Z."/>
            <person name="Indrioko S."/>
            <person name="Kosugi Y."/>
            <person name="Izuno A."/>
            <person name="Isagi Y."/>
            <person name="Lee S.L."/>
            <person name="Shimizu K.K."/>
        </authorList>
    </citation>
    <scope>NUCLEOTIDE SEQUENCE [LARGE SCALE GENOMIC DNA]</scope>
    <source>
        <strain evidence="4">214</strain>
    </source>
</reference>
<dbReference type="GO" id="GO:0042393">
    <property type="term" value="F:histone binding"/>
    <property type="evidence" value="ECO:0007669"/>
    <property type="project" value="TreeGrafter"/>
</dbReference>
<evidence type="ECO:0000313" key="5">
    <source>
        <dbReference type="Proteomes" id="UP001054252"/>
    </source>
</evidence>
<dbReference type="PANTHER" id="PTHR11375">
    <property type="entry name" value="ACIDIC LEUCINE-RICH NUCLEAR PHOSPHOPROTEIN 32"/>
    <property type="match status" value="1"/>
</dbReference>
<dbReference type="Gene3D" id="3.80.10.10">
    <property type="entry name" value="Ribonuclease Inhibitor"/>
    <property type="match status" value="1"/>
</dbReference>
<dbReference type="SUPFAM" id="SSF52058">
    <property type="entry name" value="L domain-like"/>
    <property type="match status" value="1"/>
</dbReference>
<dbReference type="InterPro" id="IPR001611">
    <property type="entry name" value="Leu-rich_rpt"/>
</dbReference>
<sequence>MDEIWERAVETALNEQKDYAATRTLTLDGSVKVVPGRLPLLSLLEKFENLQYLSMANNRVPSLEHFSRLRDLHKLILSDNRIECNKRQSIPLSKRNPGQTKSRA</sequence>
<evidence type="ECO:0000313" key="4">
    <source>
        <dbReference type="EMBL" id="GKV28003.1"/>
    </source>
</evidence>
<keyword evidence="5" id="KW-1185">Reference proteome</keyword>
<organism evidence="4 5">
    <name type="scientific">Rubroshorea leprosula</name>
    <dbReference type="NCBI Taxonomy" id="152421"/>
    <lineage>
        <taxon>Eukaryota</taxon>
        <taxon>Viridiplantae</taxon>
        <taxon>Streptophyta</taxon>
        <taxon>Embryophyta</taxon>
        <taxon>Tracheophyta</taxon>
        <taxon>Spermatophyta</taxon>
        <taxon>Magnoliopsida</taxon>
        <taxon>eudicotyledons</taxon>
        <taxon>Gunneridae</taxon>
        <taxon>Pentapetalae</taxon>
        <taxon>rosids</taxon>
        <taxon>malvids</taxon>
        <taxon>Malvales</taxon>
        <taxon>Dipterocarpaceae</taxon>
        <taxon>Rubroshorea</taxon>
    </lineage>
</organism>
<dbReference type="AlphaFoldDB" id="A0AAV5KU00"/>
<dbReference type="PANTHER" id="PTHR11375:SF0">
    <property type="entry name" value="ACIDIC LEUCINE-RICH NUCLEAR PHOSPHOPROTEIN 32 FAMILY MEMBER A"/>
    <property type="match status" value="1"/>
</dbReference>
<evidence type="ECO:0000256" key="3">
    <source>
        <dbReference type="ARBA" id="ARBA00025777"/>
    </source>
</evidence>
<evidence type="ECO:0000256" key="1">
    <source>
        <dbReference type="ARBA" id="ARBA00022614"/>
    </source>
</evidence>
<dbReference type="GO" id="GO:0005634">
    <property type="term" value="C:nucleus"/>
    <property type="evidence" value="ECO:0007669"/>
    <property type="project" value="TreeGrafter"/>
</dbReference>
<comment type="similarity">
    <text evidence="3">Belongs to the ANP32 family.</text>
</comment>
<dbReference type="Proteomes" id="UP001054252">
    <property type="component" value="Unassembled WGS sequence"/>
</dbReference>